<sequence>MSNAVMELEAVLKEFGCQTGTLHRAEGDWLYLVSQIGVPDFLLEKISKIPFGKGIAGVAASTKEPVELCNLQEDLGGVAKQDARKTGVSGSLAVPIFHEDGTTVRGTIGIGKMEPYDFTEDEKDRLSALGGEMAYLLEE</sequence>
<keyword evidence="3" id="KW-1185">Reference proteome</keyword>
<reference evidence="3" key="1">
    <citation type="journal article" date="2019" name="Int. J. Syst. Evol. Microbiol.">
        <title>The Global Catalogue of Microorganisms (GCM) 10K type strain sequencing project: providing services to taxonomists for standard genome sequencing and annotation.</title>
        <authorList>
            <consortium name="The Broad Institute Genomics Platform"/>
            <consortium name="The Broad Institute Genome Sequencing Center for Infectious Disease"/>
            <person name="Wu L."/>
            <person name="Ma J."/>
        </authorList>
    </citation>
    <scope>NUCLEOTIDE SEQUENCE [LARGE SCALE GENOMIC DNA]</scope>
    <source>
        <strain evidence="3">CGMCC 4.7106</strain>
    </source>
</reference>
<dbReference type="SUPFAM" id="SSF55781">
    <property type="entry name" value="GAF domain-like"/>
    <property type="match status" value="1"/>
</dbReference>
<evidence type="ECO:0000259" key="1">
    <source>
        <dbReference type="Pfam" id="PF13185"/>
    </source>
</evidence>
<organism evidence="2 3">
    <name type="scientific">Luteolibacter algae</name>
    <dbReference type="NCBI Taxonomy" id="454151"/>
    <lineage>
        <taxon>Bacteria</taxon>
        <taxon>Pseudomonadati</taxon>
        <taxon>Verrucomicrobiota</taxon>
        <taxon>Verrucomicrobiia</taxon>
        <taxon>Verrucomicrobiales</taxon>
        <taxon>Verrucomicrobiaceae</taxon>
        <taxon>Luteolibacter</taxon>
    </lineage>
</organism>
<dbReference type="Pfam" id="PF13185">
    <property type="entry name" value="GAF_2"/>
    <property type="match status" value="1"/>
</dbReference>
<feature type="domain" description="GAF" evidence="1">
    <location>
        <begin position="8"/>
        <end position="137"/>
    </location>
</feature>
<comment type="caution">
    <text evidence="2">The sequence shown here is derived from an EMBL/GenBank/DDBJ whole genome shotgun (WGS) entry which is preliminary data.</text>
</comment>
<dbReference type="Gene3D" id="3.30.450.40">
    <property type="match status" value="1"/>
</dbReference>
<accession>A0ABW5DAQ8</accession>
<evidence type="ECO:0000313" key="2">
    <source>
        <dbReference type="EMBL" id="MFD2258077.1"/>
    </source>
</evidence>
<dbReference type="Proteomes" id="UP001597375">
    <property type="component" value="Unassembled WGS sequence"/>
</dbReference>
<protein>
    <submittedName>
        <fullName evidence="2">GAF domain-containing protein</fullName>
    </submittedName>
</protein>
<name>A0ABW5DAQ8_9BACT</name>
<dbReference type="RefSeq" id="WP_386821520.1">
    <property type="nucleotide sequence ID" value="NZ_JBHUIT010000034.1"/>
</dbReference>
<gene>
    <name evidence="2" type="ORF">ACFSSA_15455</name>
</gene>
<proteinExistence type="predicted"/>
<dbReference type="InterPro" id="IPR003018">
    <property type="entry name" value="GAF"/>
</dbReference>
<dbReference type="EMBL" id="JBHUIT010000034">
    <property type="protein sequence ID" value="MFD2258077.1"/>
    <property type="molecule type" value="Genomic_DNA"/>
</dbReference>
<evidence type="ECO:0000313" key="3">
    <source>
        <dbReference type="Proteomes" id="UP001597375"/>
    </source>
</evidence>
<dbReference type="InterPro" id="IPR029016">
    <property type="entry name" value="GAF-like_dom_sf"/>
</dbReference>